<dbReference type="EMBL" id="SNRY01003409">
    <property type="protein sequence ID" value="KAA6321085.1"/>
    <property type="molecule type" value="Genomic_DNA"/>
</dbReference>
<comment type="caution">
    <text evidence="1">The sequence shown here is derived from an EMBL/GenBank/DDBJ whole genome shotgun (WGS) entry which is preliminary data.</text>
</comment>
<gene>
    <name evidence="1" type="ORF">EZS27_029223</name>
</gene>
<proteinExistence type="predicted"/>
<organism evidence="1">
    <name type="scientific">termite gut metagenome</name>
    <dbReference type="NCBI Taxonomy" id="433724"/>
    <lineage>
        <taxon>unclassified sequences</taxon>
        <taxon>metagenomes</taxon>
        <taxon>organismal metagenomes</taxon>
    </lineage>
</organism>
<reference evidence="1" key="1">
    <citation type="submission" date="2019-03" db="EMBL/GenBank/DDBJ databases">
        <title>Single cell metagenomics reveals metabolic interactions within the superorganism composed of flagellate Streblomastix strix and complex community of Bacteroidetes bacteria on its surface.</title>
        <authorList>
            <person name="Treitli S.C."/>
            <person name="Kolisko M."/>
            <person name="Husnik F."/>
            <person name="Keeling P."/>
            <person name="Hampl V."/>
        </authorList>
    </citation>
    <scope>NUCLEOTIDE SEQUENCE</scope>
    <source>
        <strain evidence="1">STM</strain>
    </source>
</reference>
<evidence type="ECO:0000313" key="1">
    <source>
        <dbReference type="EMBL" id="KAA6321085.1"/>
    </source>
</evidence>
<feature type="non-terminal residue" evidence="1">
    <location>
        <position position="1"/>
    </location>
</feature>
<sequence length="532" mass="55861">IPGFSAISPRLAVSLEYIDDSGISHTKVVTYTTIVERDDAGGGDVDANGIVWGDDDGINFVPSEWQGKDITVTIAYNFGANVSATEDNYIVLSDLKYKLRFTSTLDVITYNWTNSTKSWDGQLVYSRSSKTVKKSGAGSLDLRIGDITATKVDSDGKPILNAPLSQKAGPVASGGNNGLYTAVGNNLYGYGKGFLRLLDGNGNYTDILVDIAYDAGKIVSTKIDGAAIAAGSIVLPATPVSTITNPAGGTSSVTPATFAPTRAVFYLKNVLVKINESTDATLDVEVIGFNVTNAEEQAYTSITAADIVKASDPVATKDLVKELFIDAPVNSTLNYILATADLNFDPKIKTLITSGGVDTPTEVLQVGREVINVLTNIPVIPGVGRGGFFGHQDGATSTVTFAPIYKMENDFTAGVIALFNQVQLPTGPGISEGFGDIFSGKSAVYKTEGYIALEATPATSVGTVTIEQGTGIITVKFGSTSTTNGFPPQISDNIITPYIVYLTVKTVAGQTVDIGISQELLSLPLGIRLVVP</sequence>
<dbReference type="AlphaFoldDB" id="A0A5J4QHK6"/>
<accession>A0A5J4QHK6</accession>
<name>A0A5J4QHK6_9ZZZZ</name>
<protein>
    <submittedName>
        <fullName evidence="1">Uncharacterized protein</fullName>
    </submittedName>
</protein>